<organism evidence="3 4">
    <name type="scientific">Araneus ventricosus</name>
    <name type="common">Orbweaver spider</name>
    <name type="synonym">Epeira ventricosa</name>
    <dbReference type="NCBI Taxonomy" id="182803"/>
    <lineage>
        <taxon>Eukaryota</taxon>
        <taxon>Metazoa</taxon>
        <taxon>Ecdysozoa</taxon>
        <taxon>Arthropoda</taxon>
        <taxon>Chelicerata</taxon>
        <taxon>Arachnida</taxon>
        <taxon>Araneae</taxon>
        <taxon>Araneomorphae</taxon>
        <taxon>Entelegynae</taxon>
        <taxon>Araneoidea</taxon>
        <taxon>Araneidae</taxon>
        <taxon>Araneus</taxon>
    </lineage>
</organism>
<reference evidence="3 4" key="1">
    <citation type="journal article" date="2019" name="Sci. Rep.">
        <title>Orb-weaving spider Araneus ventricosus genome elucidates the spidroin gene catalogue.</title>
        <authorList>
            <person name="Kono N."/>
            <person name="Nakamura H."/>
            <person name="Ohtoshi R."/>
            <person name="Moran D.A.P."/>
            <person name="Shinohara A."/>
            <person name="Yoshida Y."/>
            <person name="Fujiwara M."/>
            <person name="Mori M."/>
            <person name="Tomita M."/>
            <person name="Arakawa K."/>
        </authorList>
    </citation>
    <scope>NUCLEOTIDE SEQUENCE [LARGE SCALE GENOMIC DNA]</scope>
</reference>
<evidence type="ECO:0000313" key="3">
    <source>
        <dbReference type="EMBL" id="GBN07007.1"/>
    </source>
</evidence>
<dbReference type="InterPro" id="IPR000477">
    <property type="entry name" value="RT_dom"/>
</dbReference>
<dbReference type="Gene3D" id="3.30.70.270">
    <property type="match status" value="2"/>
</dbReference>
<evidence type="ECO:0000259" key="2">
    <source>
        <dbReference type="Pfam" id="PF17919"/>
    </source>
</evidence>
<comment type="caution">
    <text evidence="3">The sequence shown here is derived from an EMBL/GenBank/DDBJ whole genome shotgun (WGS) entry which is preliminary data.</text>
</comment>
<gene>
    <name evidence="3" type="primary">TY3B-I_751</name>
    <name evidence="3" type="ORF">AVEN_253757_1</name>
</gene>
<dbReference type="Pfam" id="PF17919">
    <property type="entry name" value="RT_RNaseH_2"/>
    <property type="match status" value="1"/>
</dbReference>
<evidence type="ECO:0000259" key="1">
    <source>
        <dbReference type="Pfam" id="PF00078"/>
    </source>
</evidence>
<dbReference type="Proteomes" id="UP000499080">
    <property type="component" value="Unassembled WGS sequence"/>
</dbReference>
<dbReference type="Gene3D" id="3.10.10.10">
    <property type="entry name" value="HIV Type 1 Reverse Transcriptase, subunit A, domain 1"/>
    <property type="match status" value="1"/>
</dbReference>
<dbReference type="PANTHER" id="PTHR33064:SF37">
    <property type="entry name" value="RIBONUCLEASE H"/>
    <property type="match status" value="1"/>
</dbReference>
<sequence>MGKPPSHGSKKDDWRPCGDYRHLNAQTVPDRFPIPHVHDFAYNLFNKKIFSTIDLVRAYHQIPAAAADVPKTAVITPFELFEFLFMPFRLCNAAQTFQRFMYEIVGDLEYCFVYLDDVLIASTDESEYLKHLEEVFGYLISEKGIEPLPDRIKAINEFQQPKTITDLRQFLALLNFYHRFLKNAAHEQSLLSDYLKDAKKNDTRLTNWTEEAKLAFESCKNSLAISTLLVYPSPDARLSLTCDASDRALGFVLSQENGQWKPLAFFFTEAYSG</sequence>
<dbReference type="SUPFAM" id="SSF56672">
    <property type="entry name" value="DNA/RNA polymerases"/>
    <property type="match status" value="1"/>
</dbReference>
<dbReference type="InterPro" id="IPR043502">
    <property type="entry name" value="DNA/RNA_pol_sf"/>
</dbReference>
<dbReference type="InterPro" id="IPR043128">
    <property type="entry name" value="Rev_trsase/Diguanyl_cyclase"/>
</dbReference>
<dbReference type="PANTHER" id="PTHR33064">
    <property type="entry name" value="POL PROTEIN"/>
    <property type="match status" value="1"/>
</dbReference>
<dbReference type="InterPro" id="IPR051320">
    <property type="entry name" value="Viral_Replic_Matur_Polypro"/>
</dbReference>
<name>A0A4Y2KZH1_ARAVE</name>
<dbReference type="OrthoDB" id="6514906at2759"/>
<accession>A0A4Y2KZH1</accession>
<dbReference type="GO" id="GO:0071897">
    <property type="term" value="P:DNA biosynthetic process"/>
    <property type="evidence" value="ECO:0007669"/>
    <property type="project" value="UniProtKB-ARBA"/>
</dbReference>
<feature type="domain" description="Reverse transcriptase" evidence="1">
    <location>
        <begin position="10"/>
        <end position="140"/>
    </location>
</feature>
<dbReference type="InterPro" id="IPR041577">
    <property type="entry name" value="RT_RNaseH_2"/>
</dbReference>
<dbReference type="EMBL" id="BGPR01005123">
    <property type="protein sequence ID" value="GBN07007.1"/>
    <property type="molecule type" value="Genomic_DNA"/>
</dbReference>
<proteinExistence type="predicted"/>
<dbReference type="CDD" id="cd01647">
    <property type="entry name" value="RT_LTR"/>
    <property type="match status" value="1"/>
</dbReference>
<dbReference type="Pfam" id="PF00078">
    <property type="entry name" value="RVT_1"/>
    <property type="match status" value="1"/>
</dbReference>
<evidence type="ECO:0000313" key="4">
    <source>
        <dbReference type="Proteomes" id="UP000499080"/>
    </source>
</evidence>
<protein>
    <submittedName>
        <fullName evidence="3">Transposon Ty3-I Gag-Pol polyprotein</fullName>
    </submittedName>
</protein>
<feature type="domain" description="Reverse transcriptase/retrotransposon-derived protein RNase H-like" evidence="2">
    <location>
        <begin position="208"/>
        <end position="266"/>
    </location>
</feature>
<dbReference type="AlphaFoldDB" id="A0A4Y2KZH1"/>
<keyword evidence="4" id="KW-1185">Reference proteome</keyword>